<dbReference type="Proteomes" id="UP001266305">
    <property type="component" value="Unassembled WGS sequence"/>
</dbReference>
<evidence type="ECO:0000313" key="1">
    <source>
        <dbReference type="EMBL" id="KAK2098043.1"/>
    </source>
</evidence>
<proteinExistence type="predicted"/>
<dbReference type="EMBL" id="JASSZA010000011">
    <property type="protein sequence ID" value="KAK2098043.1"/>
    <property type="molecule type" value="Genomic_DNA"/>
</dbReference>
<sequence length="67" mass="7180">LFHWKTLTPKIQLTPDRGMPRCTTSPLELEAAAPAVLWAVPTVPGDASAKRHQASAAAMPHIRAALL</sequence>
<feature type="non-terminal residue" evidence="1">
    <location>
        <position position="1"/>
    </location>
</feature>
<name>A0ABQ9ULU1_SAGOE</name>
<gene>
    <name evidence="1" type="ORF">P7K49_023494</name>
</gene>
<evidence type="ECO:0000313" key="2">
    <source>
        <dbReference type="Proteomes" id="UP001266305"/>
    </source>
</evidence>
<reference evidence="1 2" key="1">
    <citation type="submission" date="2023-05" db="EMBL/GenBank/DDBJ databases">
        <title>B98-5 Cell Line De Novo Hybrid Assembly: An Optical Mapping Approach.</title>
        <authorList>
            <person name="Kananen K."/>
            <person name="Auerbach J.A."/>
            <person name="Kautto E."/>
            <person name="Blachly J.S."/>
        </authorList>
    </citation>
    <scope>NUCLEOTIDE SEQUENCE [LARGE SCALE GENOMIC DNA]</scope>
    <source>
        <strain evidence="1">B95-8</strain>
        <tissue evidence="1">Cell line</tissue>
    </source>
</reference>
<protein>
    <submittedName>
        <fullName evidence="1">Uncharacterized protein</fullName>
    </submittedName>
</protein>
<organism evidence="1 2">
    <name type="scientific">Saguinus oedipus</name>
    <name type="common">Cotton-top tamarin</name>
    <name type="synonym">Oedipomidas oedipus</name>
    <dbReference type="NCBI Taxonomy" id="9490"/>
    <lineage>
        <taxon>Eukaryota</taxon>
        <taxon>Metazoa</taxon>
        <taxon>Chordata</taxon>
        <taxon>Craniata</taxon>
        <taxon>Vertebrata</taxon>
        <taxon>Euteleostomi</taxon>
        <taxon>Mammalia</taxon>
        <taxon>Eutheria</taxon>
        <taxon>Euarchontoglires</taxon>
        <taxon>Primates</taxon>
        <taxon>Haplorrhini</taxon>
        <taxon>Platyrrhini</taxon>
        <taxon>Cebidae</taxon>
        <taxon>Callitrichinae</taxon>
        <taxon>Saguinus</taxon>
    </lineage>
</organism>
<keyword evidence="2" id="KW-1185">Reference proteome</keyword>
<accession>A0ABQ9ULU1</accession>
<comment type="caution">
    <text evidence="1">The sequence shown here is derived from an EMBL/GenBank/DDBJ whole genome shotgun (WGS) entry which is preliminary data.</text>
</comment>
<feature type="non-terminal residue" evidence="1">
    <location>
        <position position="67"/>
    </location>
</feature>